<sequence length="73" mass="8936">MIKYLKAQRNPYYRFLYFFFTDDKTEAEKALQKIKPNKLKNQASVMFHFEQKNFEDVKPLLQHLKDDSFKMVL</sequence>
<protein>
    <submittedName>
        <fullName evidence="1">Uncharacterized protein</fullName>
    </submittedName>
</protein>
<proteinExistence type="predicted"/>
<name>A0A398BDM3_9BACI</name>
<dbReference type="EMBL" id="QWVT01000015">
    <property type="protein sequence ID" value="RID85850.1"/>
    <property type="molecule type" value="Genomic_DNA"/>
</dbReference>
<organism evidence="1 2">
    <name type="scientific">Mesobacillus zeae</name>
    <dbReference type="NCBI Taxonomy" id="1917180"/>
    <lineage>
        <taxon>Bacteria</taxon>
        <taxon>Bacillati</taxon>
        <taxon>Bacillota</taxon>
        <taxon>Bacilli</taxon>
        <taxon>Bacillales</taxon>
        <taxon>Bacillaceae</taxon>
        <taxon>Mesobacillus</taxon>
    </lineage>
</organism>
<evidence type="ECO:0000313" key="2">
    <source>
        <dbReference type="Proteomes" id="UP000265816"/>
    </source>
</evidence>
<evidence type="ECO:0000313" key="1">
    <source>
        <dbReference type="EMBL" id="RID85850.1"/>
    </source>
</evidence>
<comment type="caution">
    <text evidence="1">The sequence shown here is derived from an EMBL/GenBank/DDBJ whole genome shotgun (WGS) entry which is preliminary data.</text>
</comment>
<dbReference type="Proteomes" id="UP000265816">
    <property type="component" value="Unassembled WGS sequence"/>
</dbReference>
<reference evidence="1 2" key="1">
    <citation type="submission" date="2018-08" db="EMBL/GenBank/DDBJ databases">
        <title>Bacillus jemisoniae sp. nov., Bacillus chryseoplanitiae sp. nov., Bacillus resnikiae sp. nov., and Bacillus frankliniae sp. nov., isolated from Viking spacecraft and associated surfaces.</title>
        <authorList>
            <person name="Seuylemezian A."/>
            <person name="Vaishampayan P."/>
        </authorList>
    </citation>
    <scope>NUCLEOTIDE SEQUENCE [LARGE SCALE GENOMIC DNA]</scope>
    <source>
        <strain evidence="1 2">JJ-247</strain>
    </source>
</reference>
<accession>A0A398BDM3</accession>
<dbReference type="AlphaFoldDB" id="A0A398BDM3"/>
<gene>
    <name evidence="1" type="ORF">D1970_10010</name>
</gene>
<keyword evidence="2" id="KW-1185">Reference proteome</keyword>